<evidence type="ECO:0000256" key="1">
    <source>
        <dbReference type="ARBA" id="ARBA00022729"/>
    </source>
</evidence>
<dbReference type="NCBIfam" id="TIGR03300">
    <property type="entry name" value="assembly_YfgL"/>
    <property type="match status" value="1"/>
</dbReference>
<dbReference type="InterPro" id="IPR002372">
    <property type="entry name" value="PQQ_rpt_dom"/>
</dbReference>
<evidence type="ECO:0000256" key="2">
    <source>
        <dbReference type="ARBA" id="ARBA00023136"/>
    </source>
</evidence>
<evidence type="ECO:0000313" key="7">
    <source>
        <dbReference type="Proteomes" id="UP000252174"/>
    </source>
</evidence>
<comment type="subcellular location">
    <subcellularLocation>
        <location evidence="4">Cell outer membrane</location>
    </subcellularLocation>
</comment>
<accession>A0A369ANZ1</accession>
<sequence length="382" mass="40380">MTTQASAFLRFALLLVFSAVLSACSWLGIGSSAKQKPADLGPNVPVLGVRQSWTATIGSVEGLPLEVQVNGHVVTLAARDGTVAALDGRTGGDIWRTQLRTPLSAGVGSDGKWTAVVTHDNQLVVLEGGKELWRQRLGTQVFTAPLVAGWRVFVLGADRSVSAFDAATGRRLWAQTRTSDPLVLRQAGVLLPVRDTLVAGISGRMVGFNPDNGSIRWEAPIASARGANDLERLIDLVGRVSREGDSVCARAFQAAVGCVDTARGTVVWTQLASGAEGVHGDADYVYGTESNGLVVAWRRLDGTRAWTVDRLKFRKLTAPLALGRAVVIGDNTGLVHLLARDDGAPLNRLSTDDSGVATAPVVAGETLIVVTRKGSVYGFRPE</sequence>
<evidence type="ECO:0000256" key="4">
    <source>
        <dbReference type="HAMAP-Rule" id="MF_00923"/>
    </source>
</evidence>
<keyword evidence="2 4" id="KW-0472">Membrane</keyword>
<comment type="function">
    <text evidence="4">Part of the outer membrane protein assembly complex, which is involved in assembly and insertion of beta-barrel proteins into the outer membrane.</text>
</comment>
<dbReference type="InterPro" id="IPR017687">
    <property type="entry name" value="BamB"/>
</dbReference>
<dbReference type="PANTHER" id="PTHR34512">
    <property type="entry name" value="CELL SURFACE PROTEIN"/>
    <property type="match status" value="1"/>
</dbReference>
<dbReference type="HAMAP" id="MF_00923">
    <property type="entry name" value="OM_assembly_BamB"/>
    <property type="match status" value="1"/>
</dbReference>
<dbReference type="GO" id="GO:0051205">
    <property type="term" value="P:protein insertion into membrane"/>
    <property type="evidence" value="ECO:0007669"/>
    <property type="project" value="UniProtKB-UniRule"/>
</dbReference>
<protein>
    <recommendedName>
        <fullName evidence="4">Outer membrane protein assembly factor BamB</fullName>
    </recommendedName>
</protein>
<dbReference type="SUPFAM" id="SSF50998">
    <property type="entry name" value="Quinoprotein alcohol dehydrogenase-like"/>
    <property type="match status" value="1"/>
</dbReference>
<dbReference type="Proteomes" id="UP000252174">
    <property type="component" value="Unassembled WGS sequence"/>
</dbReference>
<comment type="caution">
    <text evidence="6">The sequence shown here is derived from an EMBL/GenBank/DDBJ whole genome shotgun (WGS) entry which is preliminary data.</text>
</comment>
<evidence type="ECO:0000259" key="5">
    <source>
        <dbReference type="Pfam" id="PF13360"/>
    </source>
</evidence>
<evidence type="ECO:0000313" key="6">
    <source>
        <dbReference type="EMBL" id="RCX10901.1"/>
    </source>
</evidence>
<dbReference type="InterPro" id="IPR015943">
    <property type="entry name" value="WD40/YVTN_repeat-like_dom_sf"/>
</dbReference>
<dbReference type="Pfam" id="PF13360">
    <property type="entry name" value="PQQ_2"/>
    <property type="match status" value="1"/>
</dbReference>
<gene>
    <name evidence="4" type="primary">bamB</name>
    <name evidence="6" type="ORF">DFR45_102303</name>
</gene>
<dbReference type="PANTHER" id="PTHR34512:SF30">
    <property type="entry name" value="OUTER MEMBRANE PROTEIN ASSEMBLY FACTOR BAMB"/>
    <property type="match status" value="1"/>
</dbReference>
<feature type="domain" description="Pyrrolo-quinoline quinone repeat" evidence="5">
    <location>
        <begin position="79"/>
        <end position="307"/>
    </location>
</feature>
<organism evidence="6 7">
    <name type="scientific">Extensimonas vulgaris</name>
    <dbReference type="NCBI Taxonomy" id="1031594"/>
    <lineage>
        <taxon>Bacteria</taxon>
        <taxon>Pseudomonadati</taxon>
        <taxon>Pseudomonadota</taxon>
        <taxon>Betaproteobacteria</taxon>
        <taxon>Burkholderiales</taxon>
        <taxon>Comamonadaceae</taxon>
        <taxon>Extensimonas</taxon>
    </lineage>
</organism>
<dbReference type="InterPro" id="IPR011047">
    <property type="entry name" value="Quinoprotein_ADH-like_sf"/>
</dbReference>
<dbReference type="AlphaFoldDB" id="A0A369ANZ1"/>
<evidence type="ECO:0000256" key="3">
    <source>
        <dbReference type="ARBA" id="ARBA00023237"/>
    </source>
</evidence>
<dbReference type="Gene3D" id="2.130.10.10">
    <property type="entry name" value="YVTN repeat-like/Quinoprotein amine dehydrogenase"/>
    <property type="match status" value="1"/>
</dbReference>
<reference evidence="6 7" key="1">
    <citation type="submission" date="2018-07" db="EMBL/GenBank/DDBJ databases">
        <title>Genomic Encyclopedia of Type Strains, Phase IV (KMG-IV): sequencing the most valuable type-strain genomes for metagenomic binning, comparative biology and taxonomic classification.</title>
        <authorList>
            <person name="Goeker M."/>
        </authorList>
    </citation>
    <scope>NUCLEOTIDE SEQUENCE [LARGE SCALE GENOMIC DNA]</scope>
    <source>
        <strain evidence="6 7">DSM 100911</strain>
    </source>
</reference>
<dbReference type="RefSeq" id="WP_114482697.1">
    <property type="nucleotide sequence ID" value="NZ_QPJU01000002.1"/>
</dbReference>
<proteinExistence type="inferred from homology"/>
<keyword evidence="1 4" id="KW-0732">Signal</keyword>
<dbReference type="InterPro" id="IPR018391">
    <property type="entry name" value="PQQ_b-propeller_rpt"/>
</dbReference>
<dbReference type="SMART" id="SM00564">
    <property type="entry name" value="PQQ"/>
    <property type="match status" value="3"/>
</dbReference>
<dbReference type="OrthoDB" id="5173551at2"/>
<comment type="subunit">
    <text evidence="4">Part of the Bam complex.</text>
</comment>
<keyword evidence="3 4" id="KW-0998">Cell outer membrane</keyword>
<dbReference type="EMBL" id="QPJU01000002">
    <property type="protein sequence ID" value="RCX10901.1"/>
    <property type="molecule type" value="Genomic_DNA"/>
</dbReference>
<comment type="similarity">
    <text evidence="4">Belongs to the BamB family.</text>
</comment>
<dbReference type="GO" id="GO:0009279">
    <property type="term" value="C:cell outer membrane"/>
    <property type="evidence" value="ECO:0007669"/>
    <property type="project" value="UniProtKB-SubCell"/>
</dbReference>
<name>A0A369ANZ1_9BURK</name>
<keyword evidence="7" id="KW-1185">Reference proteome</keyword>
<dbReference type="GO" id="GO:0043165">
    <property type="term" value="P:Gram-negative-bacterium-type cell outer membrane assembly"/>
    <property type="evidence" value="ECO:0007669"/>
    <property type="project" value="UniProtKB-UniRule"/>
</dbReference>